<protein>
    <recommendedName>
        <fullName evidence="2">LSO1/LSO2 domain-containing protein</fullName>
    </recommendedName>
</protein>
<dbReference type="Pfam" id="PF22048">
    <property type="entry name" value="LSO1_2-like"/>
    <property type="match status" value="1"/>
</dbReference>
<feature type="domain" description="LSO1/LSO2" evidence="2">
    <location>
        <begin position="8"/>
        <end position="67"/>
    </location>
</feature>
<evidence type="ECO:0000313" key="3">
    <source>
        <dbReference type="EMBL" id="KAK7233984.1"/>
    </source>
</evidence>
<comment type="caution">
    <text evidence="3">The sequence shown here is derived from an EMBL/GenBank/DDBJ whole genome shotgun (WGS) entry which is preliminary data.</text>
</comment>
<sequence length="192" mass="20504">MPAKHVNTKVEAANAKKAKAQAEKDAVKAAANERAEAANWAVGSNSRGAAKAMKDAEKDAAKADKDAARWRAGAPRRRRDRGRQEAQEADKVAASKGIVMDGDKDLMRSNDNRKSADDGAGASGMDNALSMLGVADKVAESKNVKVLTTPFVEKTMPVLKEENPGLKPPSSRTASSRSGRRAPRTRRTRPLT</sequence>
<feature type="region of interest" description="Disordered" evidence="1">
    <location>
        <begin position="154"/>
        <end position="192"/>
    </location>
</feature>
<organism evidence="3 4">
    <name type="scientific">Aureococcus anophagefferens</name>
    <name type="common">Harmful bloom alga</name>
    <dbReference type="NCBI Taxonomy" id="44056"/>
    <lineage>
        <taxon>Eukaryota</taxon>
        <taxon>Sar</taxon>
        <taxon>Stramenopiles</taxon>
        <taxon>Ochrophyta</taxon>
        <taxon>Pelagophyceae</taxon>
        <taxon>Pelagomonadales</taxon>
        <taxon>Pelagomonadaceae</taxon>
        <taxon>Aureococcus</taxon>
    </lineage>
</organism>
<feature type="compositionally biased region" description="Basic and acidic residues" evidence="1">
    <location>
        <begin position="82"/>
        <end position="93"/>
    </location>
</feature>
<evidence type="ECO:0000313" key="4">
    <source>
        <dbReference type="Proteomes" id="UP001363151"/>
    </source>
</evidence>
<name>A0ABR1FNA4_AURAN</name>
<proteinExistence type="predicted"/>
<feature type="compositionally biased region" description="Basic and acidic residues" evidence="1">
    <location>
        <begin position="24"/>
        <end position="36"/>
    </location>
</feature>
<feature type="compositionally biased region" description="Low complexity" evidence="1">
    <location>
        <begin position="168"/>
        <end position="177"/>
    </location>
</feature>
<evidence type="ECO:0000259" key="2">
    <source>
        <dbReference type="Pfam" id="PF22048"/>
    </source>
</evidence>
<feature type="compositionally biased region" description="Basic and acidic residues" evidence="1">
    <location>
        <begin position="101"/>
        <end position="117"/>
    </location>
</feature>
<reference evidence="3 4" key="1">
    <citation type="submission" date="2024-03" db="EMBL/GenBank/DDBJ databases">
        <title>Aureococcus anophagefferens CCMP1851 and Kratosvirus quantuckense: Draft genome of a second virus-susceptible host strain in the model system.</title>
        <authorList>
            <person name="Chase E."/>
            <person name="Truchon A.R."/>
            <person name="Schepens W."/>
            <person name="Wilhelm S.W."/>
        </authorList>
    </citation>
    <scope>NUCLEOTIDE SEQUENCE [LARGE SCALE GENOMIC DNA]</scope>
    <source>
        <strain evidence="3 4">CCMP1851</strain>
    </source>
</reference>
<dbReference type="InterPro" id="IPR054413">
    <property type="entry name" value="LSO1/2"/>
</dbReference>
<accession>A0ABR1FNA4</accession>
<gene>
    <name evidence="3" type="ORF">SO694_00102094</name>
</gene>
<evidence type="ECO:0000256" key="1">
    <source>
        <dbReference type="SAM" id="MobiDB-lite"/>
    </source>
</evidence>
<keyword evidence="4" id="KW-1185">Reference proteome</keyword>
<dbReference type="EMBL" id="JBBJCI010000353">
    <property type="protein sequence ID" value="KAK7233984.1"/>
    <property type="molecule type" value="Genomic_DNA"/>
</dbReference>
<feature type="compositionally biased region" description="Basic and acidic residues" evidence="1">
    <location>
        <begin position="52"/>
        <end position="69"/>
    </location>
</feature>
<feature type="compositionally biased region" description="Basic residues" evidence="1">
    <location>
        <begin position="178"/>
        <end position="192"/>
    </location>
</feature>
<dbReference type="Proteomes" id="UP001363151">
    <property type="component" value="Unassembled WGS sequence"/>
</dbReference>
<feature type="region of interest" description="Disordered" evidence="1">
    <location>
        <begin position="24"/>
        <end position="126"/>
    </location>
</feature>